<dbReference type="Proteomes" id="UP000460221">
    <property type="component" value="Unassembled WGS sequence"/>
</dbReference>
<dbReference type="InterPro" id="IPR050266">
    <property type="entry name" value="AB_hydrolase_sf"/>
</dbReference>
<sequence length="272" mass="28882">MAALEISRSVREVHCPDGTTISYSVGGGPGGPTLVAVHGMCCRKEHFDALIEYLPTDYRVVAVDLAEHGASRSDRSDFSITSFARDVLAVVEAEQVDRCIVVGHSMGGAVGIELAVIAPEKIDAVVGLDSVHYAGLYPAQTAEAVAAVVDPMAADWIGGTRGLITWGTVPGSDPEVSEDMFRQMSGMRQPAGLRALRGLLEWDLGAALSATDRPLVVFAARDLYDVEANRVLEDRVTFHSVDLGGHFFLVDHAQETAQLLVDAVGRLAGGRA</sequence>
<keyword evidence="3" id="KW-1185">Reference proteome</keyword>
<dbReference type="GO" id="GO:0047372">
    <property type="term" value="F:monoacylglycerol lipase activity"/>
    <property type="evidence" value="ECO:0007669"/>
    <property type="project" value="TreeGrafter"/>
</dbReference>
<proteinExistence type="predicted"/>
<evidence type="ECO:0000259" key="1">
    <source>
        <dbReference type="Pfam" id="PF12697"/>
    </source>
</evidence>
<dbReference type="InterPro" id="IPR000073">
    <property type="entry name" value="AB_hydrolase_1"/>
</dbReference>
<protein>
    <submittedName>
        <fullName evidence="2">Alpha/beta fold hydrolase</fullName>
    </submittedName>
</protein>
<evidence type="ECO:0000313" key="3">
    <source>
        <dbReference type="Proteomes" id="UP000460221"/>
    </source>
</evidence>
<keyword evidence="2" id="KW-0378">Hydrolase</keyword>
<organism evidence="2 3">
    <name type="scientific">Nakamurella alba</name>
    <dbReference type="NCBI Taxonomy" id="2665158"/>
    <lineage>
        <taxon>Bacteria</taxon>
        <taxon>Bacillati</taxon>
        <taxon>Actinomycetota</taxon>
        <taxon>Actinomycetes</taxon>
        <taxon>Nakamurellales</taxon>
        <taxon>Nakamurellaceae</taxon>
        <taxon>Nakamurella</taxon>
    </lineage>
</organism>
<feature type="domain" description="AB hydrolase-1" evidence="1">
    <location>
        <begin position="34"/>
        <end position="258"/>
    </location>
</feature>
<dbReference type="InterPro" id="IPR029058">
    <property type="entry name" value="AB_hydrolase_fold"/>
</dbReference>
<comment type="caution">
    <text evidence="2">The sequence shown here is derived from an EMBL/GenBank/DDBJ whole genome shotgun (WGS) entry which is preliminary data.</text>
</comment>
<dbReference type="GO" id="GO:0046464">
    <property type="term" value="P:acylglycerol catabolic process"/>
    <property type="evidence" value="ECO:0007669"/>
    <property type="project" value="TreeGrafter"/>
</dbReference>
<dbReference type="Pfam" id="PF12697">
    <property type="entry name" value="Abhydrolase_6"/>
    <property type="match status" value="1"/>
</dbReference>
<dbReference type="Gene3D" id="3.40.50.1820">
    <property type="entry name" value="alpha/beta hydrolase"/>
    <property type="match status" value="1"/>
</dbReference>
<dbReference type="EMBL" id="WLYK01000008">
    <property type="protein sequence ID" value="MTD16186.1"/>
    <property type="molecule type" value="Genomic_DNA"/>
</dbReference>
<dbReference type="GO" id="GO:0016020">
    <property type="term" value="C:membrane"/>
    <property type="evidence" value="ECO:0007669"/>
    <property type="project" value="TreeGrafter"/>
</dbReference>
<reference evidence="2 3" key="1">
    <citation type="submission" date="2019-11" db="EMBL/GenBank/DDBJ databases">
        <authorList>
            <person name="Jiang L.-Q."/>
        </authorList>
    </citation>
    <scope>NUCLEOTIDE SEQUENCE [LARGE SCALE GENOMIC DNA]</scope>
    <source>
        <strain evidence="2 3">YIM 132087</strain>
    </source>
</reference>
<dbReference type="AlphaFoldDB" id="A0A7K1FPW1"/>
<dbReference type="PANTHER" id="PTHR43798:SF5">
    <property type="entry name" value="MONOACYLGLYCEROL LIPASE ABHD6"/>
    <property type="match status" value="1"/>
</dbReference>
<dbReference type="PANTHER" id="PTHR43798">
    <property type="entry name" value="MONOACYLGLYCEROL LIPASE"/>
    <property type="match status" value="1"/>
</dbReference>
<evidence type="ECO:0000313" key="2">
    <source>
        <dbReference type="EMBL" id="MTD16186.1"/>
    </source>
</evidence>
<dbReference type="PRINTS" id="PR00111">
    <property type="entry name" value="ABHYDROLASE"/>
</dbReference>
<dbReference type="SUPFAM" id="SSF53474">
    <property type="entry name" value="alpha/beta-Hydrolases"/>
    <property type="match status" value="1"/>
</dbReference>
<accession>A0A7K1FPW1</accession>
<gene>
    <name evidence="2" type="ORF">GIS00_19790</name>
</gene>
<name>A0A7K1FPW1_9ACTN</name>
<dbReference type="RefSeq" id="WP_154770138.1">
    <property type="nucleotide sequence ID" value="NZ_WLYK01000008.1"/>
</dbReference>